<dbReference type="AlphaFoldDB" id="A0A2S8R8Q6"/>
<protein>
    <submittedName>
        <fullName evidence="2">Uncharacterized protein</fullName>
    </submittedName>
</protein>
<evidence type="ECO:0000256" key="1">
    <source>
        <dbReference type="SAM" id="Phobius"/>
    </source>
</evidence>
<dbReference type="RefSeq" id="WP_192876511.1">
    <property type="nucleotide sequence ID" value="NZ_DAONOL010000058.1"/>
</dbReference>
<name>A0A2S8R8Q6_9FIRM</name>
<dbReference type="EMBL" id="NEMB01000003">
    <property type="protein sequence ID" value="PQQ66155.1"/>
    <property type="molecule type" value="Genomic_DNA"/>
</dbReference>
<accession>A0A2S8R8Q6</accession>
<comment type="caution">
    <text evidence="2">The sequence shown here is derived from an EMBL/GenBank/DDBJ whole genome shotgun (WGS) entry which is preliminary data.</text>
</comment>
<evidence type="ECO:0000313" key="2">
    <source>
        <dbReference type="EMBL" id="PQQ66155.1"/>
    </source>
</evidence>
<gene>
    <name evidence="2" type="ORF">B9R14_04885</name>
</gene>
<feature type="transmembrane region" description="Helical" evidence="1">
    <location>
        <begin position="42"/>
        <end position="60"/>
    </location>
</feature>
<organism evidence="2 3">
    <name type="scientific">Acetivibrio saccincola</name>
    <dbReference type="NCBI Taxonomy" id="1677857"/>
    <lineage>
        <taxon>Bacteria</taxon>
        <taxon>Bacillati</taxon>
        <taxon>Bacillota</taxon>
        <taxon>Clostridia</taxon>
        <taxon>Eubacteriales</taxon>
        <taxon>Oscillospiraceae</taxon>
        <taxon>Acetivibrio</taxon>
    </lineage>
</organism>
<keyword evidence="1" id="KW-0812">Transmembrane</keyword>
<reference evidence="2 3" key="1">
    <citation type="journal article" date="2018" name="Syst. Appl. Microbiol.">
        <title>Characterization and high-quality draft genome sequence of Herbivorax saccincola A7, an anaerobic, alkaliphilic, thermophilic, cellulolytic, and xylanolytic bacterium.</title>
        <authorList>
            <person name="Aikawa S."/>
            <person name="Baramee S."/>
            <person name="Sermsathanaswadi J."/>
            <person name="Thianheng P."/>
            <person name="Tachaapaikoon C."/>
            <person name="Shikata A."/>
            <person name="Waeonukul R."/>
            <person name="Pason P."/>
            <person name="Ratanakhanokchai K."/>
            <person name="Kosugi A."/>
        </authorList>
    </citation>
    <scope>NUCLEOTIDE SEQUENCE [LARGE SCALE GENOMIC DNA]</scope>
    <source>
        <strain evidence="2 3">A7</strain>
    </source>
</reference>
<keyword evidence="1" id="KW-1133">Transmembrane helix</keyword>
<evidence type="ECO:0000313" key="3">
    <source>
        <dbReference type="Proteomes" id="UP000239720"/>
    </source>
</evidence>
<keyword evidence="1" id="KW-0472">Membrane</keyword>
<dbReference type="Proteomes" id="UP000239720">
    <property type="component" value="Unassembled WGS sequence"/>
</dbReference>
<sequence>MKSNIYADINKTVVSSLTKYKERRYFLNNCTSYIIQFLKQQTVLAMAVAAMLVTCIFVPLDAQYLNYFNWTTLATLYCTLIK</sequence>
<proteinExistence type="predicted"/>